<evidence type="ECO:0000313" key="2">
    <source>
        <dbReference type="Proteomes" id="UP000594638"/>
    </source>
</evidence>
<comment type="caution">
    <text evidence="1">The sequence shown here is derived from an EMBL/GenBank/DDBJ whole genome shotgun (WGS) entry which is preliminary data.</text>
</comment>
<dbReference type="Gramene" id="OE9A069658T1">
    <property type="protein sequence ID" value="OE9A069658C1"/>
    <property type="gene ID" value="OE9A069658"/>
</dbReference>
<accession>A0A8S0TW78</accession>
<protein>
    <submittedName>
        <fullName evidence="1">Uncharacterized protein</fullName>
    </submittedName>
</protein>
<dbReference type="Proteomes" id="UP000594638">
    <property type="component" value="Unassembled WGS sequence"/>
</dbReference>
<name>A0A8S0TW78_OLEEU</name>
<gene>
    <name evidence="1" type="ORF">OLEA9_A069658</name>
</gene>
<organism evidence="1 2">
    <name type="scientific">Olea europaea subsp. europaea</name>
    <dbReference type="NCBI Taxonomy" id="158383"/>
    <lineage>
        <taxon>Eukaryota</taxon>
        <taxon>Viridiplantae</taxon>
        <taxon>Streptophyta</taxon>
        <taxon>Embryophyta</taxon>
        <taxon>Tracheophyta</taxon>
        <taxon>Spermatophyta</taxon>
        <taxon>Magnoliopsida</taxon>
        <taxon>eudicotyledons</taxon>
        <taxon>Gunneridae</taxon>
        <taxon>Pentapetalae</taxon>
        <taxon>asterids</taxon>
        <taxon>lamiids</taxon>
        <taxon>Lamiales</taxon>
        <taxon>Oleaceae</taxon>
        <taxon>Oleeae</taxon>
        <taxon>Olea</taxon>
    </lineage>
</organism>
<dbReference type="AlphaFoldDB" id="A0A8S0TW78"/>
<proteinExistence type="predicted"/>
<evidence type="ECO:0000313" key="1">
    <source>
        <dbReference type="EMBL" id="CAA3008305.1"/>
    </source>
</evidence>
<keyword evidence="2" id="KW-1185">Reference proteome</keyword>
<dbReference type="EMBL" id="CACTIH010007295">
    <property type="protein sequence ID" value="CAA3008305.1"/>
    <property type="molecule type" value="Genomic_DNA"/>
</dbReference>
<reference evidence="1 2" key="1">
    <citation type="submission" date="2019-12" db="EMBL/GenBank/DDBJ databases">
        <authorList>
            <person name="Alioto T."/>
            <person name="Alioto T."/>
            <person name="Gomez Garrido J."/>
        </authorList>
    </citation>
    <scope>NUCLEOTIDE SEQUENCE [LARGE SCALE GENOMIC DNA]</scope>
</reference>
<sequence>MSETRPNRDRDAALFSSISWQFMGMICRQCSGCFPTTLGTQEDFQPNEGSTVRRPCQGRMHTPKPCPEHNLIFRHFKVVSGSRCAGHVEDASEPWRGWSLIFRHFRAIFGHSVQAMSGMRPDCSYVRDVSWPQQGWRLIFRHIFAISGTWCAGHLQDATWTYPDFQAMFGSRLGRDRDRAWFPDISRQCPGRVGTAARMQPDFQAFLGSFWDTMCKPCLGRVLAAVGTQLDFLAFLNNFWDFMCRPCPRHVMATTGMETDFQAFFAVSGTRCAGHLQDATGTYPNFQAVFGTHRAAAGMQSNFQTFLGSFWDTVCMPCSGHVLAAAGTQLDF</sequence>